<evidence type="ECO:0000256" key="5">
    <source>
        <dbReference type="SAM" id="MobiDB-lite"/>
    </source>
</evidence>
<feature type="compositionally biased region" description="Low complexity" evidence="5">
    <location>
        <begin position="635"/>
        <end position="648"/>
    </location>
</feature>
<sequence>MDENVFTFENSSDSLMDLDYIDELLLDGCWLQATNGSENLNDNPSASNPLFDPSNQWPKFDSHTDQPESNDPEGDSSRSHVRTLINLPNPSENLSELSNQWWIAPMARSGPSLPVMERLVCAIDNIRRNTVNKNVLIQVWLPEFRDGKKVLSTSQRLFSLELNCPRLSKYRNISEGYHFPAEGDPKASVGLPGRVFMEKVPEWTPDVRLFKIEEYPRVSHAKEHDVRGSVAVPVFGQDVKDCIGVVEVIMTTQKSNYTLEIQSVCKALEEVDLKSSDDSNTQIFKENTGFYHPALPEILETLKCACMMHNLPLAQTWIPCIQQGGKAGCRHSNENLMRCISTIDSASYVSDPRFKDFQEACSDHHLFIGQGVVGKAFKSNELFCYSPDVTSYMKTEYPLAHHARIFDLHAAVAIRVRTTYAAMVDFVLEFFLPIDCKNHEEQKRVINSLLVIIQKVCRNLRIFAMMELQENSVNDGLLISDTEPAAKIHESDSLGHGPGSGSGSGSGIEKRRAGAKLEKTITLEMLRQHFAGSLKDAAKNIGVCPTTLKRICRQHGIQRWPSRKIKKVGHSLRKIQLVMDSVHGGSGSFQIESFYSKFPKLVSADPSKTTCLPFPATKAETFDCRPNDGTTAATSCSQSSSSGHSLSSGTHNVSTIDGSGGGGALKRTKSDAGIHTFHASNDQNQDQEPKIFVRSHSHKSLREQANCQNRPPKPRVKPEGHHWRVKVTFGEEKIRFRMQKDWGYSELMQEISKRFNLIDTSGYHLRYLDDDSEWVLLTCDADVEECIDVYKSFKTGIIRLALSEPPLRVGSSLGSNAPL</sequence>
<dbReference type="PANTHER" id="PTHR32002">
    <property type="entry name" value="PROTEIN NLP8"/>
    <property type="match status" value="1"/>
</dbReference>
<feature type="region of interest" description="Disordered" evidence="5">
    <location>
        <begin position="489"/>
        <end position="511"/>
    </location>
</feature>
<keyword evidence="9" id="KW-1185">Reference proteome</keyword>
<dbReference type="SMART" id="SM00666">
    <property type="entry name" value="PB1"/>
    <property type="match status" value="1"/>
</dbReference>
<comment type="caution">
    <text evidence="8">The sequence shown here is derived from an EMBL/GenBank/DDBJ whole genome shotgun (WGS) entry which is preliminary data.</text>
</comment>
<feature type="domain" description="PB1" evidence="7">
    <location>
        <begin position="722"/>
        <end position="803"/>
    </location>
</feature>
<dbReference type="Pfam" id="PF22922">
    <property type="entry name" value="GAF_NLP"/>
    <property type="match status" value="2"/>
</dbReference>
<dbReference type="AlphaFoldDB" id="A0A5N6LSQ7"/>
<evidence type="ECO:0000256" key="3">
    <source>
        <dbReference type="ARBA" id="ARBA00023163"/>
    </source>
</evidence>
<evidence type="ECO:0000259" key="6">
    <source>
        <dbReference type="PROSITE" id="PS51519"/>
    </source>
</evidence>
<dbReference type="Proteomes" id="UP000326396">
    <property type="component" value="Linkage Group LG8"/>
</dbReference>
<reference evidence="8 9" key="1">
    <citation type="submission" date="2019-05" db="EMBL/GenBank/DDBJ databases">
        <title>Mikania micrantha, genome provides insights into the molecular mechanism of rapid growth.</title>
        <authorList>
            <person name="Liu B."/>
        </authorList>
    </citation>
    <scope>NUCLEOTIDE SEQUENCE [LARGE SCALE GENOMIC DNA]</scope>
    <source>
        <strain evidence="8">NLD-2019</strain>
        <tissue evidence="8">Leaf</tissue>
    </source>
</reference>
<feature type="region of interest" description="Disordered" evidence="5">
    <location>
        <begin position="38"/>
        <end position="79"/>
    </location>
</feature>
<evidence type="ECO:0008006" key="10">
    <source>
        <dbReference type="Google" id="ProtNLM"/>
    </source>
</evidence>
<evidence type="ECO:0000313" key="9">
    <source>
        <dbReference type="Proteomes" id="UP000326396"/>
    </source>
</evidence>
<dbReference type="PROSITE" id="PS51745">
    <property type="entry name" value="PB1"/>
    <property type="match status" value="1"/>
</dbReference>
<keyword evidence="4" id="KW-0539">Nucleus</keyword>
<dbReference type="GO" id="GO:0003700">
    <property type="term" value="F:DNA-binding transcription factor activity"/>
    <property type="evidence" value="ECO:0007669"/>
    <property type="project" value="InterPro"/>
</dbReference>
<organism evidence="8 9">
    <name type="scientific">Mikania micrantha</name>
    <name type="common">bitter vine</name>
    <dbReference type="NCBI Taxonomy" id="192012"/>
    <lineage>
        <taxon>Eukaryota</taxon>
        <taxon>Viridiplantae</taxon>
        <taxon>Streptophyta</taxon>
        <taxon>Embryophyta</taxon>
        <taxon>Tracheophyta</taxon>
        <taxon>Spermatophyta</taxon>
        <taxon>Magnoliopsida</taxon>
        <taxon>eudicotyledons</taxon>
        <taxon>Gunneridae</taxon>
        <taxon>Pentapetalae</taxon>
        <taxon>asterids</taxon>
        <taxon>campanulids</taxon>
        <taxon>Asterales</taxon>
        <taxon>Asteraceae</taxon>
        <taxon>Asteroideae</taxon>
        <taxon>Heliantheae alliance</taxon>
        <taxon>Eupatorieae</taxon>
        <taxon>Mikania</taxon>
    </lineage>
</organism>
<dbReference type="Pfam" id="PF00564">
    <property type="entry name" value="PB1"/>
    <property type="match status" value="1"/>
</dbReference>
<dbReference type="Pfam" id="PF02042">
    <property type="entry name" value="RWP-RK"/>
    <property type="match status" value="1"/>
</dbReference>
<keyword evidence="3" id="KW-0804">Transcription</keyword>
<feature type="compositionally biased region" description="Gly residues" evidence="5">
    <location>
        <begin position="496"/>
        <end position="506"/>
    </location>
</feature>
<dbReference type="GO" id="GO:0003677">
    <property type="term" value="F:DNA binding"/>
    <property type="evidence" value="ECO:0007669"/>
    <property type="project" value="UniProtKB-KW"/>
</dbReference>
<dbReference type="InterPro" id="IPR055081">
    <property type="entry name" value="NLP1-9_GAF"/>
</dbReference>
<dbReference type="InterPro" id="IPR053793">
    <property type="entry name" value="PB1-like"/>
</dbReference>
<evidence type="ECO:0000256" key="1">
    <source>
        <dbReference type="ARBA" id="ARBA00023015"/>
    </source>
</evidence>
<evidence type="ECO:0000259" key="7">
    <source>
        <dbReference type="PROSITE" id="PS51745"/>
    </source>
</evidence>
<feature type="compositionally biased region" description="Polar residues" evidence="5">
    <location>
        <begin position="38"/>
        <end position="57"/>
    </location>
</feature>
<evidence type="ECO:0000313" key="8">
    <source>
        <dbReference type="EMBL" id="KAD2804628.1"/>
    </source>
</evidence>
<accession>A0A5N6LSQ7</accession>
<keyword evidence="1" id="KW-0805">Transcription regulation</keyword>
<evidence type="ECO:0000256" key="2">
    <source>
        <dbReference type="ARBA" id="ARBA00023125"/>
    </source>
</evidence>
<dbReference type="PROSITE" id="PS51519">
    <property type="entry name" value="RWP_RK"/>
    <property type="match status" value="1"/>
</dbReference>
<proteinExistence type="predicted"/>
<dbReference type="EMBL" id="SZYD01000018">
    <property type="protein sequence ID" value="KAD2804628.1"/>
    <property type="molecule type" value="Genomic_DNA"/>
</dbReference>
<dbReference type="InterPro" id="IPR034891">
    <property type="entry name" value="PB1_NLP"/>
</dbReference>
<dbReference type="InterPro" id="IPR000270">
    <property type="entry name" value="PB1_dom"/>
</dbReference>
<feature type="region of interest" description="Disordered" evidence="5">
    <location>
        <begin position="697"/>
        <end position="719"/>
    </location>
</feature>
<name>A0A5N6LSQ7_9ASTR</name>
<protein>
    <recommendedName>
        <fullName evidence="10">PB1 domain-containing protein</fullName>
    </recommendedName>
</protein>
<feature type="domain" description="RWP-RK" evidence="6">
    <location>
        <begin position="504"/>
        <end position="588"/>
    </location>
</feature>
<dbReference type="Gene3D" id="3.10.20.90">
    <property type="entry name" value="Phosphatidylinositol 3-kinase Catalytic Subunit, Chain A, domain 1"/>
    <property type="match status" value="1"/>
</dbReference>
<dbReference type="PANTHER" id="PTHR32002:SF60">
    <property type="entry name" value="PLANT REGULATOR RWP-RK FAMILY PROTEIN-RELATED"/>
    <property type="match status" value="1"/>
</dbReference>
<dbReference type="CDD" id="cd06407">
    <property type="entry name" value="PB1_NLP"/>
    <property type="match status" value="1"/>
</dbReference>
<dbReference type="SUPFAM" id="SSF54277">
    <property type="entry name" value="CAD &amp; PB1 domains"/>
    <property type="match status" value="1"/>
</dbReference>
<dbReference type="InterPro" id="IPR045012">
    <property type="entry name" value="NLP"/>
</dbReference>
<evidence type="ECO:0000256" key="4">
    <source>
        <dbReference type="ARBA" id="ARBA00023242"/>
    </source>
</evidence>
<gene>
    <name evidence="8" type="ORF">E3N88_38005</name>
</gene>
<keyword evidence="2" id="KW-0238">DNA-binding</keyword>
<feature type="region of interest" description="Disordered" evidence="5">
    <location>
        <begin position="622"/>
        <end position="668"/>
    </location>
</feature>
<dbReference type="InterPro" id="IPR003035">
    <property type="entry name" value="RWP-RK_dom"/>
</dbReference>
<dbReference type="OrthoDB" id="6270329at2759"/>